<dbReference type="AlphaFoldDB" id="A0A3P1SWR5"/>
<keyword evidence="3" id="KW-1185">Reference proteome</keyword>
<keyword evidence="1" id="KW-1133">Transmembrane helix</keyword>
<keyword evidence="1" id="KW-0812">Transmembrane</keyword>
<organism evidence="2 3">
    <name type="scientific">Amphritea balenae</name>
    <dbReference type="NCBI Taxonomy" id="452629"/>
    <lineage>
        <taxon>Bacteria</taxon>
        <taxon>Pseudomonadati</taxon>
        <taxon>Pseudomonadota</taxon>
        <taxon>Gammaproteobacteria</taxon>
        <taxon>Oceanospirillales</taxon>
        <taxon>Oceanospirillaceae</taxon>
        <taxon>Amphritea</taxon>
    </lineage>
</organism>
<evidence type="ECO:0000313" key="2">
    <source>
        <dbReference type="EMBL" id="RRD01425.1"/>
    </source>
</evidence>
<gene>
    <name evidence="2" type="ORF">EHS89_02370</name>
</gene>
<dbReference type="Proteomes" id="UP000267535">
    <property type="component" value="Unassembled WGS sequence"/>
</dbReference>
<evidence type="ECO:0000313" key="3">
    <source>
        <dbReference type="Proteomes" id="UP000267535"/>
    </source>
</evidence>
<dbReference type="RefSeq" id="WP_124924498.1">
    <property type="nucleotide sequence ID" value="NZ_BMOH01000001.1"/>
</dbReference>
<reference evidence="2 3" key="1">
    <citation type="submission" date="2018-11" db="EMBL/GenBank/DDBJ databases">
        <title>The draft genome sequence of Amphritea balenae JAMM 1525T.</title>
        <authorList>
            <person name="Fang Z."/>
            <person name="Zhang Y."/>
            <person name="Han X."/>
        </authorList>
    </citation>
    <scope>NUCLEOTIDE SEQUENCE [LARGE SCALE GENOMIC DNA]</scope>
    <source>
        <strain evidence="2 3">JAMM 1525</strain>
    </source>
</reference>
<sequence>MAMTNCENCTHEISDLSVACINCGHPLNTRHKHSNAWEVVSRAKTPINIFAVAMMTCAAILGMSATQVNTPESLKAFTYTLHIFLAVTGMFFVTILFCRKGVYHPDDLAKAKREGLDDLGEDKPEIAAIAIGLMLLAYGLYQAFFV</sequence>
<evidence type="ECO:0000256" key="1">
    <source>
        <dbReference type="SAM" id="Phobius"/>
    </source>
</evidence>
<protein>
    <recommendedName>
        <fullName evidence="4">Zinc ribbon domain-containing protein</fullName>
    </recommendedName>
</protein>
<comment type="caution">
    <text evidence="2">The sequence shown here is derived from an EMBL/GenBank/DDBJ whole genome shotgun (WGS) entry which is preliminary data.</text>
</comment>
<dbReference type="EMBL" id="RQXV01000001">
    <property type="protein sequence ID" value="RRD01425.1"/>
    <property type="molecule type" value="Genomic_DNA"/>
</dbReference>
<feature type="transmembrane region" description="Helical" evidence="1">
    <location>
        <begin position="126"/>
        <end position="145"/>
    </location>
</feature>
<feature type="transmembrane region" description="Helical" evidence="1">
    <location>
        <begin position="77"/>
        <end position="97"/>
    </location>
</feature>
<feature type="transmembrane region" description="Helical" evidence="1">
    <location>
        <begin position="47"/>
        <end position="65"/>
    </location>
</feature>
<dbReference type="OrthoDB" id="9812349at2"/>
<name>A0A3P1SWR5_9GAMM</name>
<keyword evidence="1" id="KW-0472">Membrane</keyword>
<proteinExistence type="predicted"/>
<evidence type="ECO:0008006" key="4">
    <source>
        <dbReference type="Google" id="ProtNLM"/>
    </source>
</evidence>
<accession>A0A3P1SWR5</accession>